<name>Q2IIP1_ANADE</name>
<evidence type="ECO:0000256" key="1">
    <source>
        <dbReference type="SAM" id="MobiDB-lite"/>
    </source>
</evidence>
<organism evidence="2 3">
    <name type="scientific">Anaeromyxobacter dehalogenans (strain 2CP-C)</name>
    <dbReference type="NCBI Taxonomy" id="290397"/>
    <lineage>
        <taxon>Bacteria</taxon>
        <taxon>Pseudomonadati</taxon>
        <taxon>Myxococcota</taxon>
        <taxon>Myxococcia</taxon>
        <taxon>Myxococcales</taxon>
        <taxon>Cystobacterineae</taxon>
        <taxon>Anaeromyxobacteraceae</taxon>
        <taxon>Anaeromyxobacter</taxon>
    </lineage>
</organism>
<dbReference type="HOGENOM" id="CLU_1987982_0_0_7"/>
<feature type="region of interest" description="Disordered" evidence="1">
    <location>
        <begin position="36"/>
        <end position="75"/>
    </location>
</feature>
<dbReference type="SUPFAM" id="SSF82784">
    <property type="entry name" value="OsmC-like"/>
    <property type="match status" value="1"/>
</dbReference>
<protein>
    <recommendedName>
        <fullName evidence="4">OsmC family protein</fullName>
    </recommendedName>
</protein>
<dbReference type="InterPro" id="IPR036102">
    <property type="entry name" value="OsmC/Ohrsf"/>
</dbReference>
<proteinExistence type="predicted"/>
<dbReference type="Gene3D" id="3.30.300.20">
    <property type="match status" value="1"/>
</dbReference>
<dbReference type="EMBL" id="CP000251">
    <property type="protein sequence ID" value="ABC81521.1"/>
    <property type="molecule type" value="Genomic_DNA"/>
</dbReference>
<evidence type="ECO:0000313" key="3">
    <source>
        <dbReference type="Proteomes" id="UP000001935"/>
    </source>
</evidence>
<dbReference type="STRING" id="290397.Adeh_1748"/>
<reference evidence="2 3" key="1">
    <citation type="submission" date="2006-01" db="EMBL/GenBank/DDBJ databases">
        <title>Complete sequence of Anaeromyxobacter dehalogenans 2CP-C.</title>
        <authorList>
            <consortium name="US DOE Joint Genome Institute"/>
            <person name="Copeland A."/>
            <person name="Lucas S."/>
            <person name="Lapidus A."/>
            <person name="Barry K."/>
            <person name="Detter J.C."/>
            <person name="Glavina T."/>
            <person name="Hammon N."/>
            <person name="Israni S."/>
            <person name="Pitluck S."/>
            <person name="Brettin T."/>
            <person name="Bruce D."/>
            <person name="Han C."/>
            <person name="Tapia R."/>
            <person name="Gilna P."/>
            <person name="Kiss H."/>
            <person name="Schmutz J."/>
            <person name="Larimer F."/>
            <person name="Land M."/>
            <person name="Kyrpides N."/>
            <person name="Anderson I."/>
            <person name="Sanford R.A."/>
            <person name="Ritalahti K.M."/>
            <person name="Thomas H.S."/>
            <person name="Kirby J.R."/>
            <person name="Zhulin I.B."/>
            <person name="Loeffler F.E."/>
            <person name="Richardson P."/>
        </authorList>
    </citation>
    <scope>NUCLEOTIDE SEQUENCE [LARGE SCALE GENOMIC DNA]</scope>
    <source>
        <strain evidence="2 3">2CP-C</strain>
    </source>
</reference>
<dbReference type="InterPro" id="IPR015946">
    <property type="entry name" value="KH_dom-like_a/b"/>
</dbReference>
<sequence>MEIAMRATPAADEAIDGRTPAAAGAAPFLATHGAVEARPGGGNLRFRATHRWDQDARDPSDPALPPGGDGPMPEGLDLLPHAIAACITAGMASIAAARGGEPVGGVRTMVGEIDLRGVISVQAGG</sequence>
<dbReference type="RefSeq" id="WP_011420804.1">
    <property type="nucleotide sequence ID" value="NC_007760.1"/>
</dbReference>
<dbReference type="AlphaFoldDB" id="Q2IIP1"/>
<accession>Q2IIP1</accession>
<evidence type="ECO:0008006" key="4">
    <source>
        <dbReference type="Google" id="ProtNLM"/>
    </source>
</evidence>
<dbReference type="Proteomes" id="UP000001935">
    <property type="component" value="Chromosome"/>
</dbReference>
<gene>
    <name evidence="2" type="ordered locus">Adeh_1748</name>
</gene>
<dbReference type="KEGG" id="ade:Adeh_1748"/>
<evidence type="ECO:0000313" key="2">
    <source>
        <dbReference type="EMBL" id="ABC81521.1"/>
    </source>
</evidence>
<feature type="compositionally biased region" description="Basic and acidic residues" evidence="1">
    <location>
        <begin position="50"/>
        <end position="60"/>
    </location>
</feature>